<evidence type="ECO:0000256" key="1">
    <source>
        <dbReference type="SAM" id="MobiDB-lite"/>
    </source>
</evidence>
<keyword evidence="3" id="KW-1185">Reference proteome</keyword>
<comment type="caution">
    <text evidence="2">The sequence shown here is derived from an EMBL/GenBank/DDBJ whole genome shotgun (WGS) entry which is preliminary data.</text>
</comment>
<dbReference type="Gene3D" id="1.20.58.420">
    <property type="entry name" value="AHSP"/>
    <property type="match status" value="1"/>
</dbReference>
<dbReference type="OrthoDB" id="7788754at2759"/>
<proteinExistence type="predicted"/>
<dbReference type="Proteomes" id="UP000218231">
    <property type="component" value="Unassembled WGS sequence"/>
</dbReference>
<dbReference type="AlphaFoldDB" id="A0A2A2JCU5"/>
<dbReference type="EMBL" id="LIAE01010516">
    <property type="protein sequence ID" value="PAV59533.1"/>
    <property type="molecule type" value="Genomic_DNA"/>
</dbReference>
<reference evidence="2 3" key="1">
    <citation type="journal article" date="2017" name="Curr. Biol.">
        <title>Genome architecture and evolution of a unichromosomal asexual nematode.</title>
        <authorList>
            <person name="Fradin H."/>
            <person name="Zegar C."/>
            <person name="Gutwein M."/>
            <person name="Lucas J."/>
            <person name="Kovtun M."/>
            <person name="Corcoran D."/>
            <person name="Baugh L.R."/>
            <person name="Kiontke K."/>
            <person name="Gunsalus K."/>
            <person name="Fitch D.H."/>
            <person name="Piano F."/>
        </authorList>
    </citation>
    <scope>NUCLEOTIDE SEQUENCE [LARGE SCALE GENOMIC DNA]</scope>
    <source>
        <strain evidence="2">PF1309</strain>
    </source>
</reference>
<feature type="compositionally biased region" description="Low complexity" evidence="1">
    <location>
        <begin position="227"/>
        <end position="240"/>
    </location>
</feature>
<evidence type="ECO:0000313" key="2">
    <source>
        <dbReference type="EMBL" id="PAV59533.1"/>
    </source>
</evidence>
<evidence type="ECO:0000313" key="3">
    <source>
        <dbReference type="Proteomes" id="UP000218231"/>
    </source>
</evidence>
<accession>A0A2A2JCU5</accession>
<protein>
    <submittedName>
        <fullName evidence="2">Uncharacterized protein</fullName>
    </submittedName>
</protein>
<sequence>MKIFNSDDLPEPKTILEATADAVNLAAEQRAREAYDKHMKEVNLGITNSTSSLADISTLLSLHQAAEAQALGVFSARPKLGEESAAKANKDNLVKYFATRHEEYKRTVQQNIRIEEEKRKLEAERKRIAAEQEAERQRIKAEEERIRREKAENERRQREEAERLRRQREENERWQRDEQARIQRERNELARQQREAEERGRREALAAEMERQMAARYSTPRYSYAPSFSSSNSGSGSSSGVRELHFMRRGKQVTAYHDGRHFCKKPSDYDG</sequence>
<organism evidence="2 3">
    <name type="scientific">Diploscapter pachys</name>
    <dbReference type="NCBI Taxonomy" id="2018661"/>
    <lineage>
        <taxon>Eukaryota</taxon>
        <taxon>Metazoa</taxon>
        <taxon>Ecdysozoa</taxon>
        <taxon>Nematoda</taxon>
        <taxon>Chromadorea</taxon>
        <taxon>Rhabditida</taxon>
        <taxon>Rhabditina</taxon>
        <taxon>Rhabditomorpha</taxon>
        <taxon>Rhabditoidea</taxon>
        <taxon>Rhabditidae</taxon>
        <taxon>Diploscapter</taxon>
    </lineage>
</organism>
<name>A0A2A2JCU5_9BILA</name>
<dbReference type="GO" id="GO:0003924">
    <property type="term" value="F:GTPase activity"/>
    <property type="evidence" value="ECO:0007669"/>
    <property type="project" value="InterPro"/>
</dbReference>
<dbReference type="GO" id="GO:0005525">
    <property type="term" value="F:GTP binding"/>
    <property type="evidence" value="ECO:0007669"/>
    <property type="project" value="InterPro"/>
</dbReference>
<gene>
    <name evidence="2" type="ORF">WR25_23041</name>
</gene>
<dbReference type="InterPro" id="IPR036543">
    <property type="entry name" value="Guanylate-bd_C_sf"/>
</dbReference>
<feature type="region of interest" description="Disordered" evidence="1">
    <location>
        <begin position="222"/>
        <end position="246"/>
    </location>
</feature>
<feature type="region of interest" description="Disordered" evidence="1">
    <location>
        <begin position="147"/>
        <end position="178"/>
    </location>
</feature>
<dbReference type="SUPFAM" id="SSF48340">
    <property type="entry name" value="Interferon-induced guanylate-binding protein 1 (GBP1), C-terminal domain"/>
    <property type="match status" value="1"/>
</dbReference>